<name>A0A183FBV4_HELPZ</name>
<evidence type="ECO:0000313" key="1">
    <source>
        <dbReference type="EMBL" id="VDO38862.1"/>
    </source>
</evidence>
<accession>A0A183FBV4</accession>
<dbReference type="Proteomes" id="UP000050761">
    <property type="component" value="Unassembled WGS sequence"/>
</dbReference>
<gene>
    <name evidence="1" type="ORF">HPBE_LOCUS3647</name>
</gene>
<sequence length="62" mass="7077">MVSTPKGRILERGVRSAVYDNSALQTDTWSCGYRSIACMVDLARQRNPLQRSQRYSIDNVEL</sequence>
<proteinExistence type="predicted"/>
<dbReference type="WBParaSite" id="HPBE_0000364601-mRNA-1">
    <property type="protein sequence ID" value="HPBE_0000364601-mRNA-1"/>
    <property type="gene ID" value="HPBE_0000364601"/>
</dbReference>
<protein>
    <submittedName>
        <fullName evidence="3">ULP_PROTEASE domain-containing protein</fullName>
    </submittedName>
</protein>
<evidence type="ECO:0000313" key="3">
    <source>
        <dbReference type="WBParaSite" id="HPBE_0000364601-mRNA-1"/>
    </source>
</evidence>
<evidence type="ECO:0000313" key="2">
    <source>
        <dbReference type="Proteomes" id="UP000050761"/>
    </source>
</evidence>
<dbReference type="AlphaFoldDB" id="A0A183FBV4"/>
<reference evidence="1 2" key="1">
    <citation type="submission" date="2018-11" db="EMBL/GenBank/DDBJ databases">
        <authorList>
            <consortium name="Pathogen Informatics"/>
        </authorList>
    </citation>
    <scope>NUCLEOTIDE SEQUENCE [LARGE SCALE GENOMIC DNA]</scope>
</reference>
<organism evidence="2 3">
    <name type="scientific">Heligmosomoides polygyrus</name>
    <name type="common">Parasitic roundworm</name>
    <dbReference type="NCBI Taxonomy" id="6339"/>
    <lineage>
        <taxon>Eukaryota</taxon>
        <taxon>Metazoa</taxon>
        <taxon>Ecdysozoa</taxon>
        <taxon>Nematoda</taxon>
        <taxon>Chromadorea</taxon>
        <taxon>Rhabditida</taxon>
        <taxon>Rhabditina</taxon>
        <taxon>Rhabditomorpha</taxon>
        <taxon>Strongyloidea</taxon>
        <taxon>Heligmosomidae</taxon>
        <taxon>Heligmosomoides</taxon>
    </lineage>
</organism>
<keyword evidence="2" id="KW-1185">Reference proteome</keyword>
<dbReference type="OrthoDB" id="5825090at2759"/>
<accession>A0A3P7YEH8</accession>
<reference evidence="3" key="2">
    <citation type="submission" date="2019-09" db="UniProtKB">
        <authorList>
            <consortium name="WormBaseParasite"/>
        </authorList>
    </citation>
    <scope>IDENTIFICATION</scope>
</reference>
<dbReference type="EMBL" id="UZAH01011693">
    <property type="protein sequence ID" value="VDO38862.1"/>
    <property type="molecule type" value="Genomic_DNA"/>
</dbReference>